<feature type="domain" description="L-type lectin-like" evidence="7">
    <location>
        <begin position="190"/>
        <end position="337"/>
    </location>
</feature>
<evidence type="ECO:0000256" key="1">
    <source>
        <dbReference type="ARBA" id="ARBA00004479"/>
    </source>
</evidence>
<sequence length="445" mass="50259">MRCLKVITRSTVVVLGQSERELMRGPWFRKLVVAITIAAVFAVFRISSEHFVDSDSGSRLIIRRSQIQRVPNQDASLSIPFLDKVSNFWYVGGGTEIRNNEFIRLTRAGSSGHHGLILSNGLGDNTIDNFETVVKFRISPKAGNMRSRLMGDGMAIVITPEKDFLLQDLASSYARRQYEINSGGIVAGDTQMMGLPKNLPGLALIIDTYKNDGKAGTPIPFLDIILNTSPSTQAYDADSDGAKTTAIKINQNKIRLKKSIMTGETVQLRLIYIESENFLKIDIQYTREGNYWIELVHTHLPTVLPRNIESNQRYIGISASTGELSQTVDILGIETNEYHLKGKDGLSKDFLREIELYFLQEFNDKIVMEKDDFQRWKMAKSRPLYQTKEKASVKPGRHGSFVQTFAFFFTILICIYLASVYIRVSIKHFLNANRGSTKRSRALPR</sequence>
<evidence type="ECO:0000256" key="2">
    <source>
        <dbReference type="ARBA" id="ARBA00022692"/>
    </source>
</evidence>
<dbReference type="CDD" id="cd07308">
    <property type="entry name" value="lectin_leg-like"/>
    <property type="match status" value="1"/>
</dbReference>
<dbReference type="RefSeq" id="XP_037140473.1">
    <property type="nucleotide sequence ID" value="XM_037284577.1"/>
</dbReference>
<dbReference type="GO" id="GO:0005789">
    <property type="term" value="C:endoplasmic reticulum membrane"/>
    <property type="evidence" value="ECO:0007669"/>
    <property type="project" value="TreeGrafter"/>
</dbReference>
<gene>
    <name evidence="8" type="ORF">HG536_0F01240</name>
</gene>
<dbReference type="EMBL" id="CP059251">
    <property type="protein sequence ID" value="QLL33799.1"/>
    <property type="molecule type" value="Genomic_DNA"/>
</dbReference>
<dbReference type="GO" id="GO:0000139">
    <property type="term" value="C:Golgi membrane"/>
    <property type="evidence" value="ECO:0007669"/>
    <property type="project" value="TreeGrafter"/>
</dbReference>
<dbReference type="GO" id="GO:0005537">
    <property type="term" value="F:D-mannose binding"/>
    <property type="evidence" value="ECO:0007669"/>
    <property type="project" value="TreeGrafter"/>
</dbReference>
<dbReference type="InterPro" id="IPR005052">
    <property type="entry name" value="Lectin_leg"/>
</dbReference>
<dbReference type="GO" id="GO:0030134">
    <property type="term" value="C:COPII-coated ER to Golgi transport vesicle"/>
    <property type="evidence" value="ECO:0007669"/>
    <property type="project" value="TreeGrafter"/>
</dbReference>
<feature type="transmembrane region" description="Helical" evidence="6">
    <location>
        <begin position="405"/>
        <end position="424"/>
    </location>
</feature>
<dbReference type="InterPro" id="IPR051136">
    <property type="entry name" value="Intracellular_Lectin-GPT"/>
</dbReference>
<keyword evidence="4 6" id="KW-1133">Transmembrane helix</keyword>
<dbReference type="AlphaFoldDB" id="A0A7G3ZJW3"/>
<evidence type="ECO:0000313" key="9">
    <source>
        <dbReference type="Proteomes" id="UP000515788"/>
    </source>
</evidence>
<dbReference type="Proteomes" id="UP000515788">
    <property type="component" value="Chromosome 6"/>
</dbReference>
<proteinExistence type="predicted"/>
<accession>A0A7G3ZJW3</accession>
<dbReference type="Pfam" id="PF03388">
    <property type="entry name" value="Lectin_leg-like"/>
    <property type="match status" value="1"/>
</dbReference>
<keyword evidence="9" id="KW-1185">Reference proteome</keyword>
<keyword evidence="3" id="KW-0732">Signal</keyword>
<dbReference type="GO" id="GO:0005793">
    <property type="term" value="C:endoplasmic reticulum-Golgi intermediate compartment"/>
    <property type="evidence" value="ECO:0007669"/>
    <property type="project" value="TreeGrafter"/>
</dbReference>
<protein>
    <recommendedName>
        <fullName evidence="7">L-type lectin-like domain-containing protein</fullName>
    </recommendedName>
</protein>
<dbReference type="OrthoDB" id="270293at2759"/>
<evidence type="ECO:0000313" key="8">
    <source>
        <dbReference type="EMBL" id="QLL33799.1"/>
    </source>
</evidence>
<evidence type="ECO:0000256" key="5">
    <source>
        <dbReference type="ARBA" id="ARBA00023136"/>
    </source>
</evidence>
<evidence type="ECO:0000256" key="6">
    <source>
        <dbReference type="SAM" id="Phobius"/>
    </source>
</evidence>
<evidence type="ECO:0000256" key="4">
    <source>
        <dbReference type="ARBA" id="ARBA00022989"/>
    </source>
</evidence>
<evidence type="ECO:0000259" key="7">
    <source>
        <dbReference type="Pfam" id="PF03388"/>
    </source>
</evidence>
<dbReference type="PANTHER" id="PTHR12223:SF45">
    <property type="entry name" value="RE50040P"/>
    <property type="match status" value="1"/>
</dbReference>
<comment type="subcellular location">
    <subcellularLocation>
        <location evidence="1">Membrane</location>
        <topology evidence="1">Single-pass type I membrane protein</topology>
    </subcellularLocation>
</comment>
<evidence type="ECO:0000256" key="3">
    <source>
        <dbReference type="ARBA" id="ARBA00022729"/>
    </source>
</evidence>
<organism evidence="8 9">
    <name type="scientific">Torulaspora globosa</name>
    <dbReference type="NCBI Taxonomy" id="48254"/>
    <lineage>
        <taxon>Eukaryota</taxon>
        <taxon>Fungi</taxon>
        <taxon>Dikarya</taxon>
        <taxon>Ascomycota</taxon>
        <taxon>Saccharomycotina</taxon>
        <taxon>Saccharomycetes</taxon>
        <taxon>Saccharomycetales</taxon>
        <taxon>Saccharomycetaceae</taxon>
        <taxon>Torulaspora</taxon>
    </lineage>
</organism>
<dbReference type="InterPro" id="IPR013320">
    <property type="entry name" value="ConA-like_dom_sf"/>
</dbReference>
<dbReference type="GeneID" id="59327014"/>
<name>A0A7G3ZJW3_9SACH</name>
<reference evidence="8 9" key="1">
    <citation type="submission" date="2020-06" db="EMBL/GenBank/DDBJ databases">
        <title>The yeast mating-type switching endonuclease HO is a domesticated member of an unorthodox homing genetic element family.</title>
        <authorList>
            <person name="Coughlan A.Y."/>
            <person name="Lombardi L."/>
            <person name="Braun-Galleani S."/>
            <person name="Martos A.R."/>
            <person name="Galeote V."/>
            <person name="Bigey F."/>
            <person name="Dequin S."/>
            <person name="Byrne K.P."/>
            <person name="Wolfe K.H."/>
        </authorList>
    </citation>
    <scope>NUCLEOTIDE SEQUENCE [LARGE SCALE GENOMIC DNA]</scope>
    <source>
        <strain evidence="8 9">CBS764</strain>
    </source>
</reference>
<dbReference type="PANTHER" id="PTHR12223">
    <property type="entry name" value="VESICULAR MANNOSE-BINDING LECTIN"/>
    <property type="match status" value="1"/>
</dbReference>
<dbReference type="GO" id="GO:0006888">
    <property type="term" value="P:endoplasmic reticulum to Golgi vesicle-mediated transport"/>
    <property type="evidence" value="ECO:0007669"/>
    <property type="project" value="TreeGrafter"/>
</dbReference>
<keyword evidence="2 6" id="KW-0812">Transmembrane</keyword>
<dbReference type="SUPFAM" id="SSF49899">
    <property type="entry name" value="Concanavalin A-like lectins/glucanases"/>
    <property type="match status" value="1"/>
</dbReference>
<keyword evidence="5 6" id="KW-0472">Membrane</keyword>
<dbReference type="KEGG" id="tgb:HG536_0F01240"/>
<dbReference type="Gene3D" id="2.60.120.200">
    <property type="match status" value="1"/>
</dbReference>